<gene>
    <name evidence="1" type="ORF">HAX54_031698</name>
</gene>
<dbReference type="EMBL" id="JACEIK010004016">
    <property type="protein sequence ID" value="MCD9643846.1"/>
    <property type="molecule type" value="Genomic_DNA"/>
</dbReference>
<evidence type="ECO:0000313" key="1">
    <source>
        <dbReference type="EMBL" id="MCD9643846.1"/>
    </source>
</evidence>
<organism evidence="1 2">
    <name type="scientific">Datura stramonium</name>
    <name type="common">Jimsonweed</name>
    <name type="synonym">Common thornapple</name>
    <dbReference type="NCBI Taxonomy" id="4076"/>
    <lineage>
        <taxon>Eukaryota</taxon>
        <taxon>Viridiplantae</taxon>
        <taxon>Streptophyta</taxon>
        <taxon>Embryophyta</taxon>
        <taxon>Tracheophyta</taxon>
        <taxon>Spermatophyta</taxon>
        <taxon>Magnoliopsida</taxon>
        <taxon>eudicotyledons</taxon>
        <taxon>Gunneridae</taxon>
        <taxon>Pentapetalae</taxon>
        <taxon>asterids</taxon>
        <taxon>lamiids</taxon>
        <taxon>Solanales</taxon>
        <taxon>Solanaceae</taxon>
        <taxon>Solanoideae</taxon>
        <taxon>Datureae</taxon>
        <taxon>Datura</taxon>
    </lineage>
</organism>
<protein>
    <submittedName>
        <fullName evidence="1">Uncharacterized protein</fullName>
    </submittedName>
</protein>
<dbReference type="Proteomes" id="UP000823775">
    <property type="component" value="Unassembled WGS sequence"/>
</dbReference>
<sequence>MSSVPPVNSKSCLVKHRQKCKSRRKATSHNKELAFHRCFAGQDRPLDIIVRDDGVITLGTKIDNSLPSSMFSSIALGSPQADRVNSSLPTGLLTMAQMARAHNSQLLKLAKTIPPIIKKAIKKAMQPIVEKLGCLHAKVEVLEKEVTTLGGEVVRRKEILSPTNIDMNELLTATTQPEESRNPPDDWCVGYDSPLEILFDEDIYHSHPPPHQILSRSEIDPL</sequence>
<reference evidence="1 2" key="1">
    <citation type="journal article" date="2021" name="BMC Genomics">
        <title>Datura genome reveals duplications of psychoactive alkaloid biosynthetic genes and high mutation rate following tissue culture.</title>
        <authorList>
            <person name="Rajewski A."/>
            <person name="Carter-House D."/>
            <person name="Stajich J."/>
            <person name="Litt A."/>
        </authorList>
    </citation>
    <scope>NUCLEOTIDE SEQUENCE [LARGE SCALE GENOMIC DNA]</scope>
    <source>
        <strain evidence="1">AR-01</strain>
    </source>
</reference>
<accession>A0ABS8VBW6</accession>
<evidence type="ECO:0000313" key="2">
    <source>
        <dbReference type="Proteomes" id="UP000823775"/>
    </source>
</evidence>
<keyword evidence="2" id="KW-1185">Reference proteome</keyword>
<name>A0ABS8VBW6_DATST</name>
<proteinExistence type="predicted"/>
<comment type="caution">
    <text evidence="1">The sequence shown here is derived from an EMBL/GenBank/DDBJ whole genome shotgun (WGS) entry which is preliminary data.</text>
</comment>